<keyword evidence="2" id="KW-0812">Transmembrane</keyword>
<evidence type="ECO:0000313" key="3">
    <source>
        <dbReference type="EMBL" id="RRT80059.1"/>
    </source>
</evidence>
<comment type="caution">
    <text evidence="3">The sequence shown here is derived from an EMBL/GenBank/DDBJ whole genome shotgun (WGS) entry which is preliminary data.</text>
</comment>
<dbReference type="AlphaFoldDB" id="A0A427AUV6"/>
<dbReference type="PANTHER" id="PTHR35508">
    <property type="entry name" value="VOLTAGE-DEPENDENT L-TYPE CALCIUM CHANNEL SUBUNIT"/>
    <property type="match status" value="1"/>
</dbReference>
<evidence type="ECO:0000256" key="2">
    <source>
        <dbReference type="SAM" id="Phobius"/>
    </source>
</evidence>
<accession>A0A427AUV6</accession>
<evidence type="ECO:0000313" key="4">
    <source>
        <dbReference type="Proteomes" id="UP000287651"/>
    </source>
</evidence>
<gene>
    <name evidence="3" type="ORF">B296_00012427</name>
</gene>
<dbReference type="EMBL" id="AMZH03001243">
    <property type="protein sequence ID" value="RRT80059.1"/>
    <property type="molecule type" value="Genomic_DNA"/>
</dbReference>
<keyword evidence="2" id="KW-1133">Transmembrane helix</keyword>
<name>A0A427AUV6_ENSVE</name>
<reference evidence="3 4" key="1">
    <citation type="journal article" date="2014" name="Agronomy (Basel)">
        <title>A Draft Genome Sequence for Ensete ventricosum, the Drought-Tolerant Tree Against Hunger.</title>
        <authorList>
            <person name="Harrison J."/>
            <person name="Moore K.A."/>
            <person name="Paszkiewicz K."/>
            <person name="Jones T."/>
            <person name="Grant M."/>
            <person name="Ambacheew D."/>
            <person name="Muzemil S."/>
            <person name="Studholme D.J."/>
        </authorList>
    </citation>
    <scope>NUCLEOTIDE SEQUENCE [LARGE SCALE GENOMIC DNA]</scope>
</reference>
<protein>
    <submittedName>
        <fullName evidence="3">Uncharacterized protein</fullName>
    </submittedName>
</protein>
<dbReference type="Proteomes" id="UP000287651">
    <property type="component" value="Unassembled WGS sequence"/>
</dbReference>
<dbReference type="PANTHER" id="PTHR35508:SF1">
    <property type="entry name" value="VOLTAGE-DEPENDENT L-TYPE CALCIUM CHANNEL SUBUNIT"/>
    <property type="match status" value="1"/>
</dbReference>
<evidence type="ECO:0000256" key="1">
    <source>
        <dbReference type="SAM" id="MobiDB-lite"/>
    </source>
</evidence>
<organism evidence="3 4">
    <name type="scientific">Ensete ventricosum</name>
    <name type="common">Abyssinian banana</name>
    <name type="synonym">Musa ensete</name>
    <dbReference type="NCBI Taxonomy" id="4639"/>
    <lineage>
        <taxon>Eukaryota</taxon>
        <taxon>Viridiplantae</taxon>
        <taxon>Streptophyta</taxon>
        <taxon>Embryophyta</taxon>
        <taxon>Tracheophyta</taxon>
        <taxon>Spermatophyta</taxon>
        <taxon>Magnoliopsida</taxon>
        <taxon>Liliopsida</taxon>
        <taxon>Zingiberales</taxon>
        <taxon>Musaceae</taxon>
        <taxon>Ensete</taxon>
    </lineage>
</organism>
<feature type="region of interest" description="Disordered" evidence="1">
    <location>
        <begin position="1"/>
        <end position="23"/>
    </location>
</feature>
<feature type="transmembrane region" description="Helical" evidence="2">
    <location>
        <begin position="102"/>
        <end position="121"/>
    </location>
</feature>
<proteinExistence type="predicted"/>
<keyword evidence="2" id="KW-0472">Membrane</keyword>
<sequence length="220" mass="24040">MVDSDGETTISNGGVGADGGLPRPIEIEVGPSTSEGKLTFYSVIRDFLAGIVLPPPEASPPPAFLQRLKFSYSKASPCLREASRNSARDLLLWTRRGGSPRALLVIAVRWIGFMWIVWLAVKKSVDLARQSRVFVAGNIEVHIGRKPYLGSIYCRPLLIHRLDFGLGSDGDGIGHVQVPSAAPPPPADGRRRGRHLGRRRYRHCPLAHPGITEMTPVPVR</sequence>